<dbReference type="Proteomes" id="UP001189624">
    <property type="component" value="Chromosome 7"/>
</dbReference>
<evidence type="ECO:0000313" key="2">
    <source>
        <dbReference type="EMBL" id="CAJ1968816.1"/>
    </source>
</evidence>
<feature type="compositionally biased region" description="Low complexity" evidence="1">
    <location>
        <begin position="41"/>
        <end position="53"/>
    </location>
</feature>
<reference evidence="2" key="1">
    <citation type="submission" date="2023-10" db="EMBL/GenBank/DDBJ databases">
        <authorList>
            <person name="Domelevo Entfellner J.-B."/>
        </authorList>
    </citation>
    <scope>NUCLEOTIDE SEQUENCE</scope>
</reference>
<organism evidence="2 3">
    <name type="scientific">Sphenostylis stenocarpa</name>
    <dbReference type="NCBI Taxonomy" id="92480"/>
    <lineage>
        <taxon>Eukaryota</taxon>
        <taxon>Viridiplantae</taxon>
        <taxon>Streptophyta</taxon>
        <taxon>Embryophyta</taxon>
        <taxon>Tracheophyta</taxon>
        <taxon>Spermatophyta</taxon>
        <taxon>Magnoliopsida</taxon>
        <taxon>eudicotyledons</taxon>
        <taxon>Gunneridae</taxon>
        <taxon>Pentapetalae</taxon>
        <taxon>rosids</taxon>
        <taxon>fabids</taxon>
        <taxon>Fabales</taxon>
        <taxon>Fabaceae</taxon>
        <taxon>Papilionoideae</taxon>
        <taxon>50 kb inversion clade</taxon>
        <taxon>NPAAA clade</taxon>
        <taxon>indigoferoid/millettioid clade</taxon>
        <taxon>Phaseoleae</taxon>
        <taxon>Sphenostylis</taxon>
    </lineage>
</organism>
<dbReference type="AlphaFoldDB" id="A0AA86VZS7"/>
<dbReference type="EMBL" id="OY731404">
    <property type="protein sequence ID" value="CAJ1968816.1"/>
    <property type="molecule type" value="Genomic_DNA"/>
</dbReference>
<proteinExistence type="predicted"/>
<evidence type="ECO:0000313" key="3">
    <source>
        <dbReference type="Proteomes" id="UP001189624"/>
    </source>
</evidence>
<feature type="region of interest" description="Disordered" evidence="1">
    <location>
        <begin position="32"/>
        <end position="53"/>
    </location>
</feature>
<dbReference type="Gramene" id="rna-AYBTSS11_LOCUS21920">
    <property type="protein sequence ID" value="CAJ1968816.1"/>
    <property type="gene ID" value="gene-AYBTSS11_LOCUS21920"/>
</dbReference>
<name>A0AA86VZS7_9FABA</name>
<accession>A0AA86VZS7</accession>
<protein>
    <submittedName>
        <fullName evidence="2">Uncharacterized protein</fullName>
    </submittedName>
</protein>
<evidence type="ECO:0000256" key="1">
    <source>
        <dbReference type="SAM" id="MobiDB-lite"/>
    </source>
</evidence>
<sequence>MRLQQTIAEMCVQGTNGIHPSKSPYKDMRTTLWRKNDGGQSSSKNNIIPKISL</sequence>
<gene>
    <name evidence="2" type="ORF">AYBTSS11_LOCUS21920</name>
</gene>
<keyword evidence="3" id="KW-1185">Reference proteome</keyword>